<reference evidence="2 5" key="1">
    <citation type="submission" date="2015-09" db="EMBL/GenBank/DDBJ databases">
        <title>Genome announcement of multiple Pseudomonas syringae strains.</title>
        <authorList>
            <person name="Thakur S."/>
            <person name="Wang P.W."/>
            <person name="Gong Y."/>
            <person name="Weir B.S."/>
            <person name="Guttman D.S."/>
        </authorList>
    </citation>
    <scope>NUCLEOTIDE SEQUENCE [LARGE SCALE GENOMIC DNA]</scope>
    <source>
        <strain evidence="2 5">ICMP4455</strain>
    </source>
</reference>
<evidence type="ECO:0000313" key="2">
    <source>
        <dbReference type="EMBL" id="KPX26439.1"/>
    </source>
</evidence>
<dbReference type="Proteomes" id="UP000275613">
    <property type="component" value="Unassembled WGS sequence"/>
</dbReference>
<dbReference type="EMBL" id="RBPV01000415">
    <property type="protein sequence ID" value="RMO52275.1"/>
    <property type="molecule type" value="Genomic_DNA"/>
</dbReference>
<comment type="caution">
    <text evidence="2">The sequence shown here is derived from an EMBL/GenBank/DDBJ whole genome shotgun (WGS) entry which is preliminary data.</text>
</comment>
<organism evidence="2 5">
    <name type="scientific">Pseudomonas amygdali pv. eriobotryae</name>
    <dbReference type="NCBI Taxonomy" id="129137"/>
    <lineage>
        <taxon>Bacteria</taxon>
        <taxon>Pseudomonadati</taxon>
        <taxon>Pseudomonadota</taxon>
        <taxon>Gammaproteobacteria</taxon>
        <taxon>Pseudomonadales</taxon>
        <taxon>Pseudomonadaceae</taxon>
        <taxon>Pseudomonas</taxon>
        <taxon>Pseudomonas amygdali</taxon>
    </lineage>
</organism>
<sequence length="149" mass="15685">MILLVLAAGSVQAEKKLEVIDLAPENVSAEDKAAGHRYQEGQGAAAKITPAEAMDFIVRLNSTVEEGHALAKSGTMNGTQSRNQAIALNKLQDEGAKFGTLFAPLAKCNNAAIDAATSWQGLIGNNEKLFADSHQSYLQASLECIKAAS</sequence>
<accession>A0A0N8RGM9</accession>
<gene>
    <name evidence="2" type="ORF">ALO70_04238</name>
    <name evidence="4" type="ORF">ALQ39_101722</name>
    <name evidence="3" type="ORF">ALQ86_03829</name>
    <name evidence="1" type="ORF">PSE10A_19000</name>
</gene>
<evidence type="ECO:0000313" key="5">
    <source>
        <dbReference type="Proteomes" id="UP000050490"/>
    </source>
</evidence>
<protein>
    <submittedName>
        <fullName evidence="2">Uncharacterized protein</fullName>
    </submittedName>
</protein>
<dbReference type="EMBL" id="LJQI01000272">
    <property type="protein sequence ID" value="KPX26439.1"/>
    <property type="molecule type" value="Genomic_DNA"/>
</dbReference>
<reference evidence="1" key="3">
    <citation type="submission" date="2020-09" db="EMBL/GenBank/DDBJ databases">
        <title>Pseudomonas syringae pv. eriobotryae genome sequence causing loquat canker disease.</title>
        <authorList>
            <person name="Fukuda S."/>
            <person name="Tashiro H."/>
            <person name="Nagano Y."/>
        </authorList>
    </citation>
    <scope>NUCLEOTIDE SEQUENCE</scope>
    <source>
        <strain evidence="1">AM001</strain>
    </source>
</reference>
<dbReference type="EMBL" id="RBOA01000394">
    <property type="protein sequence ID" value="RML96775.1"/>
    <property type="molecule type" value="Genomic_DNA"/>
</dbReference>
<evidence type="ECO:0000313" key="1">
    <source>
        <dbReference type="EMBL" id="GFZ59389.1"/>
    </source>
</evidence>
<dbReference type="RefSeq" id="WP_057421566.1">
    <property type="nucleotide sequence ID" value="NZ_BMZW01000008.1"/>
</dbReference>
<dbReference type="Proteomes" id="UP000050490">
    <property type="component" value="Unassembled WGS sequence"/>
</dbReference>
<evidence type="ECO:0000313" key="6">
    <source>
        <dbReference type="Proteomes" id="UP000272627"/>
    </source>
</evidence>
<proteinExistence type="predicted"/>
<dbReference type="PATRIC" id="fig|129137.4.peg.6118"/>
<dbReference type="Proteomes" id="UP000272627">
    <property type="component" value="Unassembled WGS sequence"/>
</dbReference>
<dbReference type="EMBL" id="BMZW01000008">
    <property type="protein sequence ID" value="GFZ59389.1"/>
    <property type="molecule type" value="Genomic_DNA"/>
</dbReference>
<evidence type="ECO:0000313" key="4">
    <source>
        <dbReference type="EMBL" id="RMO52275.1"/>
    </source>
</evidence>
<reference evidence="6 7" key="2">
    <citation type="submission" date="2018-08" db="EMBL/GenBank/DDBJ databases">
        <title>Recombination of ecologically and evolutionarily significant loci maintains genetic cohesion in the Pseudomonas syringae species complex.</title>
        <authorList>
            <person name="Dillon M."/>
            <person name="Thakur S."/>
            <person name="Almeida R.N.D."/>
            <person name="Weir B.S."/>
            <person name="Guttman D.S."/>
        </authorList>
    </citation>
    <scope>NUCLEOTIDE SEQUENCE [LARGE SCALE GENOMIC DNA]</scope>
    <source>
        <strain evidence="4 7">ICMP 4316</strain>
        <strain evidence="3 6">ICMP 8636</strain>
    </source>
</reference>
<evidence type="ECO:0000313" key="3">
    <source>
        <dbReference type="EMBL" id="RML96775.1"/>
    </source>
</evidence>
<evidence type="ECO:0000313" key="7">
    <source>
        <dbReference type="Proteomes" id="UP000275613"/>
    </source>
</evidence>
<dbReference type="AlphaFoldDB" id="A0A0N8RGM9"/>
<dbReference type="Proteomes" id="UP000630864">
    <property type="component" value="Unassembled WGS sequence"/>
</dbReference>
<name>A0A0N8RGM9_PSEA0</name>